<dbReference type="SUPFAM" id="SSF51604">
    <property type="entry name" value="Enolase C-terminal domain-like"/>
    <property type="match status" value="1"/>
</dbReference>
<feature type="active site" description="Proton acceptor; specific for (S)-substrate epimerization" evidence="5">
    <location>
        <position position="246"/>
    </location>
</feature>
<reference evidence="9 10" key="1">
    <citation type="submission" date="2017-10" db="EMBL/GenBank/DDBJ databases">
        <title>Genome sequence of Caulobacter mirabilis FWC38.</title>
        <authorList>
            <person name="Fiebig A."/>
            <person name="Crosson S."/>
        </authorList>
    </citation>
    <scope>NUCLEOTIDE SEQUENCE [LARGE SCALE GENOMIC DNA]</scope>
    <source>
        <strain evidence="9 10">FWC 38</strain>
    </source>
</reference>
<dbReference type="PANTHER" id="PTHR48080:SF3">
    <property type="entry name" value="ENOLASE SUPERFAMILY MEMBER DDB_G0284701"/>
    <property type="match status" value="1"/>
</dbReference>
<dbReference type="GO" id="GO:0016855">
    <property type="term" value="F:racemase and epimerase activity, acting on amino acids and derivatives"/>
    <property type="evidence" value="ECO:0007669"/>
    <property type="project" value="UniProtKB-UniRule"/>
</dbReference>
<dbReference type="InterPro" id="IPR034603">
    <property type="entry name" value="Dipeptide_epimerase"/>
</dbReference>
<dbReference type="SMART" id="SM00922">
    <property type="entry name" value="MR_MLE"/>
    <property type="match status" value="1"/>
</dbReference>
<organism evidence="9 10">
    <name type="scientific">Caulobacter mirabilis</name>
    <dbReference type="NCBI Taxonomy" id="69666"/>
    <lineage>
        <taxon>Bacteria</taxon>
        <taxon>Pseudomonadati</taxon>
        <taxon>Pseudomonadota</taxon>
        <taxon>Alphaproteobacteria</taxon>
        <taxon>Caulobacterales</taxon>
        <taxon>Caulobacteraceae</taxon>
        <taxon>Caulobacter</taxon>
    </lineage>
</organism>
<evidence type="ECO:0000259" key="8">
    <source>
        <dbReference type="SMART" id="SM00922"/>
    </source>
</evidence>
<feature type="binding site" evidence="6">
    <location>
        <position position="201"/>
    </location>
    <ligand>
        <name>Mg(2+)</name>
        <dbReference type="ChEBI" id="CHEBI:18420"/>
    </ligand>
</feature>
<dbReference type="InterPro" id="IPR029065">
    <property type="entry name" value="Enolase_C-like"/>
</dbReference>
<evidence type="ECO:0000256" key="2">
    <source>
        <dbReference type="ARBA" id="ARBA00022723"/>
    </source>
</evidence>
<comment type="similarity">
    <text evidence="1 7">Belongs to the mandelate racemase/muconate lactonizing enzyme family.</text>
</comment>
<evidence type="ECO:0000256" key="6">
    <source>
        <dbReference type="PIRSR" id="PIRSR634603-3"/>
    </source>
</evidence>
<keyword evidence="2 6" id="KW-0479">Metal-binding</keyword>
<dbReference type="NCBIfam" id="NF042940">
    <property type="entry name" value="racemase_DgcA"/>
    <property type="match status" value="1"/>
</dbReference>
<keyword evidence="10" id="KW-1185">Reference proteome</keyword>
<feature type="domain" description="Mandelate racemase/muconate lactonizing enzyme C-terminal" evidence="8">
    <location>
        <begin position="131"/>
        <end position="222"/>
    </location>
</feature>
<dbReference type="SFLD" id="SFLDF00010">
    <property type="entry name" value="dipeptide_epimerase"/>
    <property type="match status" value="1"/>
</dbReference>
<dbReference type="GO" id="GO:0000287">
    <property type="term" value="F:magnesium ion binding"/>
    <property type="evidence" value="ECO:0007669"/>
    <property type="project" value="UniProtKB-ARBA"/>
</dbReference>
<dbReference type="SFLD" id="SFLDS00001">
    <property type="entry name" value="Enolase"/>
    <property type="match status" value="1"/>
</dbReference>
<sequence>MFRSFAVSRRRWPLKAPFRISRGVKTAAETVMVELRRGDVVGRGEAVPYPRYGESVDGVVAQLETVAAAFEAGQPDAAVTALLPAGAARNALDCALWDLRARESGVSVAAATGLARPPRLECAVTVSLDEPEAMAAAARACADAPLVKVKLDGDLVEQRLLAVGQAAPRSRLIVDPNEGWTIDILREVSSLLARLNIALIEQPLPAGDDHALEGFDPPAPVCADESVHTADNLATLKGRYQAVNIKLDKTGGLTEAIALLGAARREGFTVMTGCMVGSSLAIAPALHIAGASDVADLDGPWWLTEDWPGGVRLEGGWMTPPAAGFWGEPG</sequence>
<feature type="binding site" evidence="6">
    <location>
        <position position="224"/>
    </location>
    <ligand>
        <name>Mg(2+)</name>
        <dbReference type="ChEBI" id="CHEBI:18420"/>
    </ligand>
</feature>
<dbReference type="PANTHER" id="PTHR48080">
    <property type="entry name" value="D-GALACTONATE DEHYDRATASE-RELATED"/>
    <property type="match status" value="1"/>
</dbReference>
<dbReference type="InterPro" id="IPR018110">
    <property type="entry name" value="Mandel_Rmase/mucon_lact_enz_CS"/>
</dbReference>
<evidence type="ECO:0000256" key="3">
    <source>
        <dbReference type="ARBA" id="ARBA00022842"/>
    </source>
</evidence>
<dbReference type="EC" id="5.1.1.-" evidence="7"/>
<gene>
    <name evidence="9" type="ORF">CSW64_18305</name>
</gene>
<proteinExistence type="inferred from homology"/>
<dbReference type="Gene3D" id="3.30.390.10">
    <property type="entry name" value="Enolase-like, N-terminal domain"/>
    <property type="match status" value="1"/>
</dbReference>
<dbReference type="InterPro" id="IPR013341">
    <property type="entry name" value="Mandelate_racemase_N_dom"/>
</dbReference>
<evidence type="ECO:0000313" key="9">
    <source>
        <dbReference type="EMBL" id="ATQ44198.1"/>
    </source>
</evidence>
<feature type="binding site" evidence="6">
    <location>
        <position position="175"/>
    </location>
    <ligand>
        <name>Mg(2+)</name>
        <dbReference type="ChEBI" id="CHEBI:18420"/>
    </ligand>
</feature>
<dbReference type="AlphaFoldDB" id="A0A2D2B1V5"/>
<dbReference type="SUPFAM" id="SSF54826">
    <property type="entry name" value="Enolase N-terminal domain-like"/>
    <property type="match status" value="1"/>
</dbReference>
<keyword evidence="4 7" id="KW-0413">Isomerase</keyword>
<dbReference type="Pfam" id="PF13378">
    <property type="entry name" value="MR_MLE_C"/>
    <property type="match status" value="1"/>
</dbReference>
<dbReference type="InterPro" id="IPR036849">
    <property type="entry name" value="Enolase-like_C_sf"/>
</dbReference>
<protein>
    <recommendedName>
        <fullName evidence="7">Dipeptide epimerase</fullName>
        <ecNumber evidence="7">5.1.1.-</ecNumber>
    </recommendedName>
</protein>
<keyword evidence="3 6" id="KW-0460">Magnesium</keyword>
<evidence type="ECO:0000256" key="4">
    <source>
        <dbReference type="ARBA" id="ARBA00023235"/>
    </source>
</evidence>
<dbReference type="PROSITE" id="PS00909">
    <property type="entry name" value="MR_MLE_2"/>
    <property type="match status" value="1"/>
</dbReference>
<evidence type="ECO:0000313" key="10">
    <source>
        <dbReference type="Proteomes" id="UP000228945"/>
    </source>
</evidence>
<dbReference type="OrthoDB" id="9782675at2"/>
<accession>A0A2D2B1V5</accession>
<dbReference type="KEGG" id="cmb:CSW64_18305"/>
<dbReference type="CDD" id="cd03319">
    <property type="entry name" value="L-Ala-DL-Glu_epimerase"/>
    <property type="match status" value="1"/>
</dbReference>
<comment type="cofactor">
    <cofactor evidence="6 7">
        <name>Mg(2+)</name>
        <dbReference type="ChEBI" id="CHEBI:18420"/>
    </cofactor>
    <text evidence="6 7">Binds 1 Mg(2+) ion per subunit.</text>
</comment>
<evidence type="ECO:0000256" key="7">
    <source>
        <dbReference type="RuleBase" id="RU366006"/>
    </source>
</evidence>
<name>A0A2D2B1V5_9CAUL</name>
<dbReference type="EMBL" id="CP024201">
    <property type="protein sequence ID" value="ATQ44198.1"/>
    <property type="molecule type" value="Genomic_DNA"/>
</dbReference>
<dbReference type="Gene3D" id="3.20.20.120">
    <property type="entry name" value="Enolase-like C-terminal domain"/>
    <property type="match status" value="1"/>
</dbReference>
<dbReference type="InterPro" id="IPR029017">
    <property type="entry name" value="Enolase-like_N"/>
</dbReference>
<dbReference type="GO" id="GO:0009063">
    <property type="term" value="P:amino acid catabolic process"/>
    <property type="evidence" value="ECO:0007669"/>
    <property type="project" value="InterPro"/>
</dbReference>
<evidence type="ECO:0000256" key="1">
    <source>
        <dbReference type="ARBA" id="ARBA00008031"/>
    </source>
</evidence>
<dbReference type="Proteomes" id="UP000228945">
    <property type="component" value="Chromosome"/>
</dbReference>
<feature type="active site" description="Proton acceptor; specific for (R)-substrate epimerization" evidence="5">
    <location>
        <position position="150"/>
    </location>
</feature>
<dbReference type="SFLD" id="SFLDG00180">
    <property type="entry name" value="muconate_cycloisomerase"/>
    <property type="match status" value="1"/>
</dbReference>
<dbReference type="InterPro" id="IPR034593">
    <property type="entry name" value="DgoD-like"/>
</dbReference>
<dbReference type="RefSeq" id="WP_099623446.1">
    <property type="nucleotide sequence ID" value="NZ_CP024201.1"/>
</dbReference>
<evidence type="ECO:0000256" key="5">
    <source>
        <dbReference type="PIRSR" id="PIRSR634603-1"/>
    </source>
</evidence>
<dbReference type="InterPro" id="IPR013342">
    <property type="entry name" value="Mandelate_racemase_C"/>
</dbReference>
<dbReference type="Pfam" id="PF02746">
    <property type="entry name" value="MR_MLE_N"/>
    <property type="match status" value="1"/>
</dbReference>